<comment type="similarity">
    <text evidence="2 18">Belongs to the cation transport ATPase (P-type) (TC 3.A.3) family. Type IB subfamily.</text>
</comment>
<dbReference type="InterPro" id="IPR036163">
    <property type="entry name" value="HMA_dom_sf"/>
</dbReference>
<feature type="transmembrane region" description="Helical" evidence="18">
    <location>
        <begin position="314"/>
        <end position="336"/>
    </location>
</feature>
<evidence type="ECO:0000256" key="16">
    <source>
        <dbReference type="ARBA" id="ARBA00039097"/>
    </source>
</evidence>
<keyword evidence="11" id="KW-1278">Translocase</keyword>
<evidence type="ECO:0000256" key="15">
    <source>
        <dbReference type="ARBA" id="ARBA00023136"/>
    </source>
</evidence>
<dbReference type="InterPro" id="IPR044492">
    <property type="entry name" value="P_typ_ATPase_HD_dom"/>
</dbReference>
<dbReference type="InterPro" id="IPR006121">
    <property type="entry name" value="HMA_dom"/>
</dbReference>
<keyword evidence="9 18" id="KW-0547">Nucleotide-binding</keyword>
<dbReference type="PRINTS" id="PR00941">
    <property type="entry name" value="CDATPASE"/>
</dbReference>
<feature type="compositionally biased region" description="Basic and acidic residues" evidence="19">
    <location>
        <begin position="93"/>
        <end position="133"/>
    </location>
</feature>
<dbReference type="Pfam" id="PF00403">
    <property type="entry name" value="HMA"/>
    <property type="match status" value="2"/>
</dbReference>
<dbReference type="NCBIfam" id="TIGR01494">
    <property type="entry name" value="ATPase_P-type"/>
    <property type="match status" value="1"/>
</dbReference>
<dbReference type="InterPro" id="IPR023214">
    <property type="entry name" value="HAD_sf"/>
</dbReference>
<dbReference type="PANTHER" id="PTHR48085:SF5">
    <property type="entry name" value="CADMIUM_ZINC-TRANSPORTING ATPASE HMA4-RELATED"/>
    <property type="match status" value="1"/>
</dbReference>
<dbReference type="PROSITE" id="PS50846">
    <property type="entry name" value="HMA_2"/>
    <property type="match status" value="2"/>
</dbReference>
<dbReference type="NCBIfam" id="TIGR01525">
    <property type="entry name" value="ATPase-IB_hvy"/>
    <property type="match status" value="1"/>
</dbReference>
<dbReference type="EC" id="7.2.2.12" evidence="16"/>
<keyword evidence="8" id="KW-0677">Repeat</keyword>
<dbReference type="SFLD" id="SFLDS00003">
    <property type="entry name" value="Haloacid_Dehalogenase"/>
    <property type="match status" value="1"/>
</dbReference>
<dbReference type="Gene3D" id="2.70.150.10">
    <property type="entry name" value="Calcium-transporting ATPase, cytoplasmic transduction domain A"/>
    <property type="match status" value="1"/>
</dbReference>
<evidence type="ECO:0000256" key="12">
    <source>
        <dbReference type="ARBA" id="ARBA00022989"/>
    </source>
</evidence>
<feature type="domain" description="HMA" evidence="20">
    <location>
        <begin position="5"/>
        <end position="70"/>
    </location>
</feature>
<comment type="subcellular location">
    <subcellularLocation>
        <location evidence="1">Cell membrane</location>
        <topology evidence="1">Multi-pass membrane protein</topology>
    </subcellularLocation>
</comment>
<feature type="transmembrane region" description="Helical" evidence="18">
    <location>
        <begin position="826"/>
        <end position="848"/>
    </location>
</feature>
<keyword evidence="4 18" id="KW-1003">Cell membrane</keyword>
<dbReference type="InterPro" id="IPR018303">
    <property type="entry name" value="ATPase_P-typ_P_site"/>
</dbReference>
<proteinExistence type="inferred from homology"/>
<gene>
    <name evidence="21" type="ORF">RMS29_23235</name>
</gene>
<evidence type="ECO:0000256" key="10">
    <source>
        <dbReference type="ARBA" id="ARBA00022840"/>
    </source>
</evidence>
<evidence type="ECO:0000256" key="3">
    <source>
        <dbReference type="ARBA" id="ARBA00022448"/>
    </source>
</evidence>
<dbReference type="InterPro" id="IPR017969">
    <property type="entry name" value="Heavy-metal-associated_CS"/>
</dbReference>
<keyword evidence="12 18" id="KW-1133">Transmembrane helix</keyword>
<evidence type="ECO:0000313" key="21">
    <source>
        <dbReference type="EMBL" id="MDX8332130.1"/>
    </source>
</evidence>
<comment type="caution">
    <text evidence="21">The sequence shown here is derived from an EMBL/GenBank/DDBJ whole genome shotgun (WGS) entry which is preliminary data.</text>
</comment>
<evidence type="ECO:0000256" key="14">
    <source>
        <dbReference type="ARBA" id="ARBA00023065"/>
    </source>
</evidence>
<dbReference type="InterPro" id="IPR036412">
    <property type="entry name" value="HAD-like_sf"/>
</dbReference>
<dbReference type="InterPro" id="IPR001757">
    <property type="entry name" value="P_typ_ATPase"/>
</dbReference>
<dbReference type="PRINTS" id="PR00119">
    <property type="entry name" value="CATATPASE"/>
</dbReference>
<dbReference type="InterPro" id="IPR059000">
    <property type="entry name" value="ATPase_P-type_domA"/>
</dbReference>
<dbReference type="SFLD" id="SFLDG00002">
    <property type="entry name" value="C1.7:_P-type_atpase_like"/>
    <property type="match status" value="1"/>
</dbReference>
<dbReference type="Gene3D" id="3.40.1110.10">
    <property type="entry name" value="Calcium-transporting ATPase, cytoplasmic domain N"/>
    <property type="match status" value="1"/>
</dbReference>
<comment type="catalytic activity">
    <reaction evidence="17">
        <text>Zn(2+)(in) + ATP + H2O = Zn(2+)(out) + ADP + phosphate + H(+)</text>
        <dbReference type="Rhea" id="RHEA:20621"/>
        <dbReference type="ChEBI" id="CHEBI:15377"/>
        <dbReference type="ChEBI" id="CHEBI:15378"/>
        <dbReference type="ChEBI" id="CHEBI:29105"/>
        <dbReference type="ChEBI" id="CHEBI:30616"/>
        <dbReference type="ChEBI" id="CHEBI:43474"/>
        <dbReference type="ChEBI" id="CHEBI:456216"/>
        <dbReference type="EC" id="7.2.2.12"/>
    </reaction>
</comment>
<keyword evidence="15 18" id="KW-0472">Membrane</keyword>
<evidence type="ECO:0000256" key="1">
    <source>
        <dbReference type="ARBA" id="ARBA00004651"/>
    </source>
</evidence>
<feature type="transmembrane region" description="Helical" evidence="18">
    <location>
        <begin position="524"/>
        <end position="547"/>
    </location>
</feature>
<evidence type="ECO:0000256" key="13">
    <source>
        <dbReference type="ARBA" id="ARBA00023008"/>
    </source>
</evidence>
<reference evidence="21" key="1">
    <citation type="journal article" date="2023" name="Phytobiomes J">
        <title>Deciphering the key players within the bacterial microbiota associated with aerial crown gall tumors on rhododendron: Insights into the gallobiome.</title>
        <authorList>
            <person name="Kuzmanovic N."/>
            <person name="Nesme J."/>
            <person name="Wolf J."/>
            <person name="Neumann-Schaal M."/>
            <person name="Petersen J."/>
            <person name="Fernandez-Gnecco G."/>
            <person name="Sproeer C."/>
            <person name="Bunk B."/>
            <person name="Overmann J."/>
            <person name="Sorensen S.J."/>
            <person name="Idczak E."/>
            <person name="Smalla K."/>
        </authorList>
    </citation>
    <scope>NUCLEOTIDE SEQUENCE [LARGE SCALE GENOMIC DNA]</scope>
    <source>
        <strain evidence="21">Rho-14.1</strain>
    </source>
</reference>
<dbReference type="SUPFAM" id="SSF56784">
    <property type="entry name" value="HAD-like"/>
    <property type="match status" value="1"/>
</dbReference>
<evidence type="ECO:0000256" key="11">
    <source>
        <dbReference type="ARBA" id="ARBA00022967"/>
    </source>
</evidence>
<dbReference type="Gene3D" id="3.40.50.1000">
    <property type="entry name" value="HAD superfamily/HAD-like"/>
    <property type="match status" value="1"/>
</dbReference>
<keyword evidence="6 18" id="KW-0812">Transmembrane</keyword>
<dbReference type="InterPro" id="IPR051014">
    <property type="entry name" value="Cation_Transport_ATPase_IB"/>
</dbReference>
<accession>A0ABU4W5T5</accession>
<evidence type="ECO:0000256" key="17">
    <source>
        <dbReference type="ARBA" id="ARBA00047308"/>
    </source>
</evidence>
<evidence type="ECO:0000256" key="19">
    <source>
        <dbReference type="SAM" id="MobiDB-lite"/>
    </source>
</evidence>
<dbReference type="NCBIfam" id="TIGR00003">
    <property type="entry name" value="copper ion binding protein"/>
    <property type="match status" value="2"/>
</dbReference>
<keyword evidence="14" id="KW-0406">Ion transport</keyword>
<dbReference type="PANTHER" id="PTHR48085">
    <property type="entry name" value="CADMIUM/ZINC-TRANSPORTING ATPASE HMA2-RELATED"/>
    <property type="match status" value="1"/>
</dbReference>
<evidence type="ECO:0000256" key="18">
    <source>
        <dbReference type="RuleBase" id="RU362081"/>
    </source>
</evidence>
<feature type="region of interest" description="Disordered" evidence="19">
    <location>
        <begin position="86"/>
        <end position="140"/>
    </location>
</feature>
<feature type="region of interest" description="Disordered" evidence="19">
    <location>
        <begin position="226"/>
        <end position="261"/>
    </location>
</feature>
<feature type="compositionally biased region" description="Basic and acidic residues" evidence="19">
    <location>
        <begin position="230"/>
        <end position="255"/>
    </location>
</feature>
<dbReference type="EMBL" id="JAVRAD010000014">
    <property type="protein sequence ID" value="MDX8332130.1"/>
    <property type="molecule type" value="Genomic_DNA"/>
</dbReference>
<evidence type="ECO:0000256" key="2">
    <source>
        <dbReference type="ARBA" id="ARBA00006024"/>
    </source>
</evidence>
<dbReference type="InterPro" id="IPR027256">
    <property type="entry name" value="P-typ_ATPase_IB"/>
</dbReference>
<organism evidence="21 22">
    <name type="scientific">Agrobacterium rosae</name>
    <dbReference type="NCBI Taxonomy" id="1972867"/>
    <lineage>
        <taxon>Bacteria</taxon>
        <taxon>Pseudomonadati</taxon>
        <taxon>Pseudomonadota</taxon>
        <taxon>Alphaproteobacteria</taxon>
        <taxon>Hyphomicrobiales</taxon>
        <taxon>Rhizobiaceae</taxon>
        <taxon>Rhizobium/Agrobacterium group</taxon>
        <taxon>Agrobacterium</taxon>
    </lineage>
</organism>
<dbReference type="SFLD" id="SFLDF00027">
    <property type="entry name" value="p-type_atpase"/>
    <property type="match status" value="1"/>
</dbReference>
<protein>
    <recommendedName>
        <fullName evidence="16">P-type Zn(2+) transporter</fullName>
        <ecNumber evidence="16">7.2.2.12</ecNumber>
    </recommendedName>
</protein>
<keyword evidence="22" id="KW-1185">Reference proteome</keyword>
<dbReference type="PROSITE" id="PS00154">
    <property type="entry name" value="ATPASE_E1_E2"/>
    <property type="match status" value="1"/>
</dbReference>
<dbReference type="NCBIfam" id="TIGR01511">
    <property type="entry name" value="ATPase-IB1_Cu"/>
    <property type="match status" value="1"/>
</dbReference>
<evidence type="ECO:0000313" key="22">
    <source>
        <dbReference type="Proteomes" id="UP001277561"/>
    </source>
</evidence>
<evidence type="ECO:0000256" key="4">
    <source>
        <dbReference type="ARBA" id="ARBA00022475"/>
    </source>
</evidence>
<evidence type="ECO:0000256" key="9">
    <source>
        <dbReference type="ARBA" id="ARBA00022741"/>
    </source>
</evidence>
<evidence type="ECO:0000256" key="7">
    <source>
        <dbReference type="ARBA" id="ARBA00022723"/>
    </source>
</evidence>
<dbReference type="PROSITE" id="PS01047">
    <property type="entry name" value="HMA_1"/>
    <property type="match status" value="2"/>
</dbReference>
<dbReference type="InterPro" id="IPR023298">
    <property type="entry name" value="ATPase_P-typ_TM_dom_sf"/>
</dbReference>
<dbReference type="CDD" id="cd00371">
    <property type="entry name" value="HMA"/>
    <property type="match status" value="2"/>
</dbReference>
<keyword evidence="10 18" id="KW-0067">ATP-binding</keyword>
<dbReference type="RefSeq" id="WP_320188533.1">
    <property type="nucleotide sequence ID" value="NZ_CP192769.1"/>
</dbReference>
<keyword evidence="5" id="KW-0597">Phosphoprotein</keyword>
<keyword evidence="7 18" id="KW-0479">Metal-binding</keyword>
<dbReference type="NCBIfam" id="TIGR01512">
    <property type="entry name" value="ATPase-IB2_Cd"/>
    <property type="match status" value="1"/>
</dbReference>
<evidence type="ECO:0000256" key="8">
    <source>
        <dbReference type="ARBA" id="ARBA00022737"/>
    </source>
</evidence>
<keyword evidence="3" id="KW-0813">Transport</keyword>
<dbReference type="Gene3D" id="3.30.70.100">
    <property type="match status" value="2"/>
</dbReference>
<dbReference type="Pfam" id="PF00702">
    <property type="entry name" value="Hydrolase"/>
    <property type="match status" value="1"/>
</dbReference>
<dbReference type="InterPro" id="IPR023299">
    <property type="entry name" value="ATPase_P-typ_cyto_dom_N"/>
</dbReference>
<dbReference type="Pfam" id="PF00122">
    <property type="entry name" value="E1-E2_ATPase"/>
    <property type="match status" value="1"/>
</dbReference>
<dbReference type="SUPFAM" id="SSF81665">
    <property type="entry name" value="Calcium ATPase, transmembrane domain M"/>
    <property type="match status" value="1"/>
</dbReference>
<dbReference type="SUPFAM" id="SSF55008">
    <property type="entry name" value="HMA, heavy metal-associated domain"/>
    <property type="match status" value="2"/>
</dbReference>
<dbReference type="PROSITE" id="PS01229">
    <property type="entry name" value="COF_2"/>
    <property type="match status" value="1"/>
</dbReference>
<keyword evidence="13" id="KW-0186">Copper</keyword>
<dbReference type="SUPFAM" id="SSF81653">
    <property type="entry name" value="Calcium ATPase, transduction domain A"/>
    <property type="match status" value="1"/>
</dbReference>
<evidence type="ECO:0000259" key="20">
    <source>
        <dbReference type="PROSITE" id="PS50846"/>
    </source>
</evidence>
<dbReference type="InterPro" id="IPR006122">
    <property type="entry name" value="HMA_Cu_ion-bd"/>
</dbReference>
<name>A0ABU4W5T5_9HYPH</name>
<evidence type="ECO:0000256" key="6">
    <source>
        <dbReference type="ARBA" id="ARBA00022692"/>
    </source>
</evidence>
<feature type="transmembrane region" description="Helical" evidence="18">
    <location>
        <begin position="492"/>
        <end position="512"/>
    </location>
</feature>
<dbReference type="InterPro" id="IPR008250">
    <property type="entry name" value="ATPase_P-typ_transduc_dom_A_sf"/>
</dbReference>
<feature type="domain" description="HMA" evidence="20">
    <location>
        <begin position="148"/>
        <end position="213"/>
    </location>
</feature>
<feature type="transmembrane region" description="Helical" evidence="18">
    <location>
        <begin position="267"/>
        <end position="283"/>
    </location>
</feature>
<evidence type="ECO:0000256" key="5">
    <source>
        <dbReference type="ARBA" id="ARBA00022553"/>
    </source>
</evidence>
<dbReference type="Proteomes" id="UP001277561">
    <property type="component" value="Unassembled WGS sequence"/>
</dbReference>
<dbReference type="CDD" id="cd07546">
    <property type="entry name" value="P-type_ATPase_Pb_Zn_Cd2-like"/>
    <property type="match status" value="1"/>
</dbReference>
<sequence length="878" mass="90704">MTEPVKTRFRVSGMDCASCATKIDTAVRRMPGVEDVSVSVTAGTMTVTHGESSDLTAIGKKVSGLGYNVVPIADKATAAPVAKAAHVHGPGCSHDHGAGSHDHDGHDHDDHDGHDHGGHGHDDHDHAGHDRIQAGKNENPVTPLVEAPQIRFRVGGMDCASCATKIDTAVRRMPGVEDVSVSVTAGTMTVKHDGTSDLDAIGKKVAGLGYSVVPLAADENKLRASAGVRDNGDHSGHAHGKTGGEPESLHGHDHGPMSGPWWKSKKGRLTIVAGGALVLAYGIGHLFPAIAFFAFTAAMLVGLIPIARRAVMAALAGTPFSIEMLMTIAAVGALFINATEEAAAVVFLFLVGELLEGVAASKARASIQSLTELVPKNALLEENGQTREVPAESLAVGAIILVRPGDRISADGVIVSGESSIDEAPVTGESTPVAKGLDDKVFAGTVNGDAALRVRVTAAAADNTIARVVKLVEEAQESKAPTERFIDSFSRYYTPAVVVVAALVATIPPLFMGGVWSEWVYKGLAILLIGCPCALVISTPAAIAASLSAGARRGLLLKGGAVLETLGKLTAIALDKTGTLTEGKPKVTDVIAFDRNEADVLRFAAALETGSSHPLAMAILGKAADEKVQIPAAENAKALGGKGVTATVEGIEIYLGSPKSAADRMPLSNDQLTLIARMNDEGKTVSVLIVGDMLAGAIAMRDEPRADAKAGLKALADAGIKTVMLTGDNARTAKAIGAQLGIEVRAELMPEDKQRIVGELQKEGYVVGKIGDGINDAPALAAADVGIAMGGGTDVALETADAAILHGRVGDIAEMIDLSKRTMRNIFQNITLSLGLKAVFLVTTIMGITGLWPAILADTGATVLVTINALRLLRPIKS</sequence>